<evidence type="ECO:0000259" key="9">
    <source>
        <dbReference type="SMART" id="SM00543"/>
    </source>
</evidence>
<reference evidence="11" key="2">
    <citation type="submission" date="2015-01" db="EMBL/GenBank/DDBJ databases">
        <title>Evolutionary Origins and Diversification of the Mycorrhizal Mutualists.</title>
        <authorList>
            <consortium name="DOE Joint Genome Institute"/>
            <consortium name="Mycorrhizal Genomics Consortium"/>
            <person name="Kohler A."/>
            <person name="Kuo A."/>
            <person name="Nagy L.G."/>
            <person name="Floudas D."/>
            <person name="Copeland A."/>
            <person name="Barry K.W."/>
            <person name="Cichocki N."/>
            <person name="Veneault-Fourrey C."/>
            <person name="LaButti K."/>
            <person name="Lindquist E.A."/>
            <person name="Lipzen A."/>
            <person name="Lundell T."/>
            <person name="Morin E."/>
            <person name="Murat C."/>
            <person name="Riley R."/>
            <person name="Ohm R."/>
            <person name="Sun H."/>
            <person name="Tunlid A."/>
            <person name="Henrissat B."/>
            <person name="Grigoriev I.V."/>
            <person name="Hibbett D.S."/>
            <person name="Martin F."/>
        </authorList>
    </citation>
    <scope>NUCLEOTIDE SEQUENCE [LARGE SCALE GENOMIC DNA]</scope>
    <source>
        <strain evidence="11">MUT 4182</strain>
    </source>
</reference>
<feature type="region of interest" description="Disordered" evidence="8">
    <location>
        <begin position="1"/>
        <end position="34"/>
    </location>
</feature>
<dbReference type="Gene3D" id="1.25.40.180">
    <property type="match status" value="1"/>
</dbReference>
<evidence type="ECO:0000256" key="2">
    <source>
        <dbReference type="ARBA" id="ARBA00005775"/>
    </source>
</evidence>
<comment type="similarity">
    <text evidence="2">Belongs to the eukaryotic initiation factor 4G family.</text>
</comment>
<evidence type="ECO:0000256" key="1">
    <source>
        <dbReference type="ARBA" id="ARBA00004496"/>
    </source>
</evidence>
<dbReference type="EMBL" id="KN823160">
    <property type="protein sequence ID" value="KIO20813.1"/>
    <property type="molecule type" value="Genomic_DNA"/>
</dbReference>
<name>A0A0C3KH30_9AGAM</name>
<evidence type="ECO:0000256" key="5">
    <source>
        <dbReference type="ARBA" id="ARBA00022553"/>
    </source>
</evidence>
<dbReference type="PANTHER" id="PTHR23253">
    <property type="entry name" value="EUKARYOTIC TRANSLATION INITIATION FACTOR 4 GAMMA"/>
    <property type="match status" value="1"/>
</dbReference>
<keyword evidence="6" id="KW-0694">RNA-binding</keyword>
<reference evidence="10 11" key="1">
    <citation type="submission" date="2014-04" db="EMBL/GenBank/DDBJ databases">
        <authorList>
            <consortium name="DOE Joint Genome Institute"/>
            <person name="Kuo A."/>
            <person name="Girlanda M."/>
            <person name="Perotto S."/>
            <person name="Kohler A."/>
            <person name="Nagy L.G."/>
            <person name="Floudas D."/>
            <person name="Copeland A."/>
            <person name="Barry K.W."/>
            <person name="Cichocki N."/>
            <person name="Veneault-Fourrey C."/>
            <person name="LaButti K."/>
            <person name="Lindquist E.A."/>
            <person name="Lipzen A."/>
            <person name="Lundell T."/>
            <person name="Morin E."/>
            <person name="Murat C."/>
            <person name="Sun H."/>
            <person name="Tunlid A."/>
            <person name="Henrissat B."/>
            <person name="Grigoriev I.V."/>
            <person name="Hibbett D.S."/>
            <person name="Martin F."/>
            <person name="Nordberg H.P."/>
            <person name="Cantor M.N."/>
            <person name="Hua S.X."/>
        </authorList>
    </citation>
    <scope>NUCLEOTIDE SEQUENCE [LARGE SCALE GENOMIC DNA]</scope>
    <source>
        <strain evidence="10 11">MUT 4182</strain>
    </source>
</reference>
<keyword evidence="5" id="KW-0597">Phosphoprotein</keyword>
<dbReference type="PANTHER" id="PTHR23253:SF9">
    <property type="entry name" value="EUKARYOTIC TRANSLATION INITIATION FACTOR 4 GAMMA 2"/>
    <property type="match status" value="1"/>
</dbReference>
<organism evidence="10 11">
    <name type="scientific">Tulasnella calospora MUT 4182</name>
    <dbReference type="NCBI Taxonomy" id="1051891"/>
    <lineage>
        <taxon>Eukaryota</taxon>
        <taxon>Fungi</taxon>
        <taxon>Dikarya</taxon>
        <taxon>Basidiomycota</taxon>
        <taxon>Agaricomycotina</taxon>
        <taxon>Agaricomycetes</taxon>
        <taxon>Cantharellales</taxon>
        <taxon>Tulasnellaceae</taxon>
        <taxon>Tulasnella</taxon>
    </lineage>
</organism>
<keyword evidence="7" id="KW-0648">Protein biosynthesis</keyword>
<sequence length="327" mass="37453">MHLSPSQRQQQQQQALGELESVTPLQQPEDRWIPKTRSRLAVDENSPEFIERKVKGLLNKLTLENFDSVSNQIISWANKSENEKNGATMILVIKLVFEKAIDDEHWSEMYARLCRKMMEQISQNVQDDNSRNNLGEPIVGGHLFRRYLLNMCQEHFERGWSQKESAQAAAALKAADDKTAEDAFKANGENGGPVLYSDEYYALLRAKRQGLGLVRFIGELFKLQMLTERIMHECIKKLLSKIDNPEEEEIESLCRLLTTVGQALDTPKAKGHMDIYFGRMQMLADNPNVASRIRSKLLDVIELRQRSWRPRNATAGPSTIARVREQV</sequence>
<dbReference type="Pfam" id="PF02854">
    <property type="entry name" value="MIF4G"/>
    <property type="match status" value="1"/>
</dbReference>
<gene>
    <name evidence="10" type="ORF">M407DRAFT_81155</name>
</gene>
<comment type="subcellular location">
    <subcellularLocation>
        <location evidence="1">Cytoplasm</location>
    </subcellularLocation>
</comment>
<evidence type="ECO:0000313" key="10">
    <source>
        <dbReference type="EMBL" id="KIO20813.1"/>
    </source>
</evidence>
<dbReference type="STRING" id="1051891.A0A0C3KH30"/>
<dbReference type="GO" id="GO:0003743">
    <property type="term" value="F:translation initiation factor activity"/>
    <property type="evidence" value="ECO:0007669"/>
    <property type="project" value="UniProtKB-KW"/>
</dbReference>
<dbReference type="GO" id="GO:0010494">
    <property type="term" value="C:cytoplasmic stress granule"/>
    <property type="evidence" value="ECO:0007669"/>
    <property type="project" value="UniProtKB-ARBA"/>
</dbReference>
<keyword evidence="3" id="KW-0963">Cytoplasm</keyword>
<evidence type="ECO:0000256" key="7">
    <source>
        <dbReference type="ARBA" id="ARBA00022917"/>
    </source>
</evidence>
<dbReference type="AlphaFoldDB" id="A0A0C3KH30"/>
<feature type="domain" description="MIF4G" evidence="9">
    <location>
        <begin position="51"/>
        <end position="307"/>
    </location>
</feature>
<dbReference type="GO" id="GO:0016281">
    <property type="term" value="C:eukaryotic translation initiation factor 4F complex"/>
    <property type="evidence" value="ECO:0007669"/>
    <property type="project" value="TreeGrafter"/>
</dbReference>
<evidence type="ECO:0000313" key="11">
    <source>
        <dbReference type="Proteomes" id="UP000054248"/>
    </source>
</evidence>
<dbReference type="Proteomes" id="UP000054248">
    <property type="component" value="Unassembled WGS sequence"/>
</dbReference>
<evidence type="ECO:0000256" key="4">
    <source>
        <dbReference type="ARBA" id="ARBA00022540"/>
    </source>
</evidence>
<dbReference type="GO" id="GO:0003729">
    <property type="term" value="F:mRNA binding"/>
    <property type="evidence" value="ECO:0007669"/>
    <property type="project" value="TreeGrafter"/>
</dbReference>
<dbReference type="HOGENOM" id="CLU_030857_1_0_1"/>
<dbReference type="SMART" id="SM00543">
    <property type="entry name" value="MIF4G"/>
    <property type="match status" value="1"/>
</dbReference>
<dbReference type="OrthoDB" id="514777at2759"/>
<evidence type="ECO:0000256" key="8">
    <source>
        <dbReference type="SAM" id="MobiDB-lite"/>
    </source>
</evidence>
<dbReference type="SUPFAM" id="SSF48371">
    <property type="entry name" value="ARM repeat"/>
    <property type="match status" value="1"/>
</dbReference>
<dbReference type="InterPro" id="IPR003890">
    <property type="entry name" value="MIF4G-like_typ-3"/>
</dbReference>
<keyword evidence="11" id="KW-1185">Reference proteome</keyword>
<protein>
    <recommendedName>
        <fullName evidence="9">MIF4G domain-containing protein</fullName>
    </recommendedName>
</protein>
<dbReference type="FunFam" id="1.25.40.180:FF:000020">
    <property type="entry name" value="Eukaryotic translation initiation factor subunit"/>
    <property type="match status" value="1"/>
</dbReference>
<dbReference type="InterPro" id="IPR016024">
    <property type="entry name" value="ARM-type_fold"/>
</dbReference>
<keyword evidence="4" id="KW-0396">Initiation factor</keyword>
<evidence type="ECO:0000256" key="3">
    <source>
        <dbReference type="ARBA" id="ARBA00022490"/>
    </source>
</evidence>
<accession>A0A0C3KH30</accession>
<proteinExistence type="inferred from homology"/>
<evidence type="ECO:0000256" key="6">
    <source>
        <dbReference type="ARBA" id="ARBA00022884"/>
    </source>
</evidence>